<dbReference type="OrthoDB" id="9854959at2"/>
<sequence length="187" mass="20542">MIKYQEILVCFVFSLLTVANCSTEKKSDDLTQLFLLNALNSSRTTATACGYLLTSGSTIAAGKFEVNRTLRTIDTWESTKSGSTESQRVLLIFTGVSSTDRIRFVYSGTDLNDFSPGRTKSTSTTCPFQASTMVDGFNTLGLTRDNSVSNRWLYNASGTTPSQFSMLVSRDDLDDLSRTLSVIIESQ</sequence>
<reference evidence="1" key="1">
    <citation type="journal article" date="2019" name="PLoS Negl. Trop. Dis.">
        <title>Revisiting the worldwide diversity of Leptospira species in the environment.</title>
        <authorList>
            <person name="Vincent A.T."/>
            <person name="Schiettekatte O."/>
            <person name="Bourhy P."/>
            <person name="Veyrier F.J."/>
            <person name="Picardeau M."/>
        </authorList>
    </citation>
    <scope>NUCLEOTIDE SEQUENCE [LARGE SCALE GENOMIC DNA]</scope>
    <source>
        <strain evidence="1">201702454</strain>
    </source>
</reference>
<protein>
    <submittedName>
        <fullName evidence="1">Uncharacterized protein</fullName>
    </submittedName>
</protein>
<dbReference type="EMBL" id="RQGG01000010">
    <property type="protein sequence ID" value="TGL55472.1"/>
    <property type="molecule type" value="Genomic_DNA"/>
</dbReference>
<dbReference type="RefSeq" id="WP_135617749.1">
    <property type="nucleotide sequence ID" value="NZ_RQGG01000010.1"/>
</dbReference>
<dbReference type="AlphaFoldDB" id="A0A4R9JS27"/>
<evidence type="ECO:0000313" key="2">
    <source>
        <dbReference type="Proteomes" id="UP000297609"/>
    </source>
</evidence>
<evidence type="ECO:0000313" key="1">
    <source>
        <dbReference type="EMBL" id="TGL55472.1"/>
    </source>
</evidence>
<gene>
    <name evidence="1" type="ORF">EHQ59_03405</name>
</gene>
<keyword evidence="2" id="KW-1185">Reference proteome</keyword>
<accession>A0A4R9JS27</accession>
<dbReference type="Proteomes" id="UP000297609">
    <property type="component" value="Unassembled WGS sequence"/>
</dbReference>
<name>A0A4R9JS27_9LEPT</name>
<organism evidence="1 2">
    <name type="scientific">Leptospira kemamanensis</name>
    <dbReference type="NCBI Taxonomy" id="2484942"/>
    <lineage>
        <taxon>Bacteria</taxon>
        <taxon>Pseudomonadati</taxon>
        <taxon>Spirochaetota</taxon>
        <taxon>Spirochaetia</taxon>
        <taxon>Leptospirales</taxon>
        <taxon>Leptospiraceae</taxon>
        <taxon>Leptospira</taxon>
    </lineage>
</organism>
<comment type="caution">
    <text evidence="1">The sequence shown here is derived from an EMBL/GenBank/DDBJ whole genome shotgun (WGS) entry which is preliminary data.</text>
</comment>
<proteinExistence type="predicted"/>